<name>A0A420YDL4_9PEZI</name>
<sequence length="170" mass="18772">MTGREWSGIREVKPNGAASCLLAWNVTRLFLHDSQSLPSRFLLSPRYSSSCSDIPNLLLPVKVFYYSLSKPLNIFLAIVTIGKPKRSAVQANSDIRSFFSKKPASTTGTGPAGVGSKKRKLSEPVLAEVPWRDLDSDAEELELTDKLVDDLLPHEKFPDPSSPDLSRVLM</sequence>
<proteinExistence type="predicted"/>
<protein>
    <submittedName>
        <fullName evidence="2">Uncharacterized protein</fullName>
    </submittedName>
</protein>
<evidence type="ECO:0000313" key="2">
    <source>
        <dbReference type="EMBL" id="RKU45800.1"/>
    </source>
</evidence>
<gene>
    <name evidence="2" type="ORF">DL546_005022</name>
</gene>
<dbReference type="EMBL" id="QVQW01000018">
    <property type="protein sequence ID" value="RKU45800.1"/>
    <property type="molecule type" value="Genomic_DNA"/>
</dbReference>
<comment type="caution">
    <text evidence="2">The sequence shown here is derived from an EMBL/GenBank/DDBJ whole genome shotgun (WGS) entry which is preliminary data.</text>
</comment>
<keyword evidence="3" id="KW-1185">Reference proteome</keyword>
<dbReference type="AlphaFoldDB" id="A0A420YDL4"/>
<feature type="region of interest" description="Disordered" evidence="1">
    <location>
        <begin position="100"/>
        <end position="122"/>
    </location>
</feature>
<reference evidence="2 3" key="1">
    <citation type="submission" date="2018-08" db="EMBL/GenBank/DDBJ databases">
        <title>Draft genome of the lignicolous fungus Coniochaeta pulveracea.</title>
        <authorList>
            <person name="Borstlap C.J."/>
            <person name="De Witt R.N."/>
            <person name="Botha A."/>
            <person name="Volschenk H."/>
        </authorList>
    </citation>
    <scope>NUCLEOTIDE SEQUENCE [LARGE SCALE GENOMIC DNA]</scope>
    <source>
        <strain evidence="2 3">CAB683</strain>
    </source>
</reference>
<organism evidence="2 3">
    <name type="scientific">Coniochaeta pulveracea</name>
    <dbReference type="NCBI Taxonomy" id="177199"/>
    <lineage>
        <taxon>Eukaryota</taxon>
        <taxon>Fungi</taxon>
        <taxon>Dikarya</taxon>
        <taxon>Ascomycota</taxon>
        <taxon>Pezizomycotina</taxon>
        <taxon>Sordariomycetes</taxon>
        <taxon>Sordariomycetidae</taxon>
        <taxon>Coniochaetales</taxon>
        <taxon>Coniochaetaceae</taxon>
        <taxon>Coniochaeta</taxon>
    </lineage>
</organism>
<accession>A0A420YDL4</accession>
<evidence type="ECO:0000313" key="3">
    <source>
        <dbReference type="Proteomes" id="UP000275385"/>
    </source>
</evidence>
<evidence type="ECO:0000256" key="1">
    <source>
        <dbReference type="SAM" id="MobiDB-lite"/>
    </source>
</evidence>
<dbReference type="Proteomes" id="UP000275385">
    <property type="component" value="Unassembled WGS sequence"/>
</dbReference>